<feature type="transmembrane region" description="Helical" evidence="1">
    <location>
        <begin position="267"/>
        <end position="290"/>
    </location>
</feature>
<dbReference type="Proteomes" id="UP000182054">
    <property type="component" value="Unassembled WGS sequence"/>
</dbReference>
<feature type="transmembrane region" description="Helical" evidence="1">
    <location>
        <begin position="160"/>
        <end position="182"/>
    </location>
</feature>
<accession>A0A1I0TMU8</accession>
<reference evidence="2 3" key="1">
    <citation type="submission" date="2016-10" db="EMBL/GenBank/DDBJ databases">
        <authorList>
            <person name="de Groot N.N."/>
        </authorList>
    </citation>
    <scope>NUCLEOTIDE SEQUENCE [LARGE SCALE GENOMIC DNA]</scope>
    <source>
        <strain evidence="2 3">DSM 44908</strain>
    </source>
</reference>
<feature type="transmembrane region" description="Helical" evidence="1">
    <location>
        <begin position="296"/>
        <end position="321"/>
    </location>
</feature>
<evidence type="ECO:0000313" key="3">
    <source>
        <dbReference type="Proteomes" id="UP000182054"/>
    </source>
</evidence>
<organism evidence="2 3">
    <name type="scientific">Rhodococcoides kroppenstedtii</name>
    <dbReference type="NCBI Taxonomy" id="293050"/>
    <lineage>
        <taxon>Bacteria</taxon>
        <taxon>Bacillati</taxon>
        <taxon>Actinomycetota</taxon>
        <taxon>Actinomycetes</taxon>
        <taxon>Mycobacteriales</taxon>
        <taxon>Nocardiaceae</taxon>
        <taxon>Rhodococcoides</taxon>
    </lineage>
</organism>
<name>A0A1I0TMU8_9NOCA</name>
<protein>
    <submittedName>
        <fullName evidence="2">Membrane protein involved in the export of O-antigen and teichoic acid</fullName>
    </submittedName>
</protein>
<gene>
    <name evidence="2" type="ORF">SAMN05444374_10816</name>
</gene>
<keyword evidence="1" id="KW-1133">Transmembrane helix</keyword>
<feature type="transmembrane region" description="Helical" evidence="1">
    <location>
        <begin position="83"/>
        <end position="115"/>
    </location>
</feature>
<feature type="transmembrane region" description="Helical" evidence="1">
    <location>
        <begin position="342"/>
        <end position="371"/>
    </location>
</feature>
<proteinExistence type="predicted"/>
<keyword evidence="1" id="KW-0472">Membrane</keyword>
<feature type="transmembrane region" description="Helical" evidence="1">
    <location>
        <begin position="225"/>
        <end position="246"/>
    </location>
</feature>
<feature type="transmembrane region" description="Helical" evidence="1">
    <location>
        <begin position="16"/>
        <end position="37"/>
    </location>
</feature>
<feature type="transmembrane region" description="Helical" evidence="1">
    <location>
        <begin position="194"/>
        <end position="219"/>
    </location>
</feature>
<sequence>MRVVDSHLLRAGLASFWSYSGRVFGLGWTFALIHVLGIGSYGQYAVAVAAAAILNAGIDNAFFVRSLRLDEARYERERCARVLFGIAVAAVGVLCYLQWFVAGFAVVVAAGELLFNTYKSRFLRAGRPDVTMRFDAVRQLTSIALGASYLYLAADPTVAVAGALYLLPYLVIVVLCLGYVPGRSPAFPGGGKEFGLLSAEAFVGGVYTQGDVLIIGWIAGSDVAGYYSVALVTAIAISMIGQNFANTYIEKIRDADGHLSSAPSRGGIARVGLITGASMAAVGVGVLVWGGADETGWIAVILSVFVFARSVDHSFIVVLFVQKRDALRVRATLGVAAVKLAVLPVTVASLGGVGAAVVCAACELLLLAVYYRAVYHSPVAAPLDREVVT</sequence>
<keyword evidence="1" id="KW-0812">Transmembrane</keyword>
<feature type="transmembrane region" description="Helical" evidence="1">
    <location>
        <begin position="44"/>
        <end position="63"/>
    </location>
</feature>
<evidence type="ECO:0000256" key="1">
    <source>
        <dbReference type="SAM" id="Phobius"/>
    </source>
</evidence>
<dbReference type="AlphaFoldDB" id="A0A1I0TMU8"/>
<dbReference type="EMBL" id="FOJN01000008">
    <property type="protein sequence ID" value="SFA53092.1"/>
    <property type="molecule type" value="Genomic_DNA"/>
</dbReference>
<evidence type="ECO:0000313" key="2">
    <source>
        <dbReference type="EMBL" id="SFA53092.1"/>
    </source>
</evidence>